<evidence type="ECO:0000313" key="1">
    <source>
        <dbReference type="EMBL" id="GBN39957.1"/>
    </source>
</evidence>
<reference evidence="1 2" key="1">
    <citation type="journal article" date="2019" name="Sci. Rep.">
        <title>Orb-weaving spider Araneus ventricosus genome elucidates the spidroin gene catalogue.</title>
        <authorList>
            <person name="Kono N."/>
            <person name="Nakamura H."/>
            <person name="Ohtoshi R."/>
            <person name="Moran D.A.P."/>
            <person name="Shinohara A."/>
            <person name="Yoshida Y."/>
            <person name="Fujiwara M."/>
            <person name="Mori M."/>
            <person name="Tomita M."/>
            <person name="Arakawa K."/>
        </authorList>
    </citation>
    <scope>NUCLEOTIDE SEQUENCE [LARGE SCALE GENOMIC DNA]</scope>
</reference>
<accession>A0A4Y2NPK8</accession>
<name>A0A4Y2NPK8_ARAVE</name>
<organism evidence="1 2">
    <name type="scientific">Araneus ventricosus</name>
    <name type="common">Orbweaver spider</name>
    <name type="synonym">Epeira ventricosa</name>
    <dbReference type="NCBI Taxonomy" id="182803"/>
    <lineage>
        <taxon>Eukaryota</taxon>
        <taxon>Metazoa</taxon>
        <taxon>Ecdysozoa</taxon>
        <taxon>Arthropoda</taxon>
        <taxon>Chelicerata</taxon>
        <taxon>Arachnida</taxon>
        <taxon>Araneae</taxon>
        <taxon>Araneomorphae</taxon>
        <taxon>Entelegynae</taxon>
        <taxon>Araneoidea</taxon>
        <taxon>Araneidae</taxon>
        <taxon>Araneus</taxon>
    </lineage>
</organism>
<protein>
    <submittedName>
        <fullName evidence="1">Uncharacterized protein</fullName>
    </submittedName>
</protein>
<dbReference type="EMBL" id="BGPR01009425">
    <property type="protein sequence ID" value="GBN39957.1"/>
    <property type="molecule type" value="Genomic_DNA"/>
</dbReference>
<sequence length="122" mass="14271">MQSTGGKHKVQLLLQLSDSKRELLQSLSDILKWSCGEWLTGRKELLGVLQEMMNDEKFRWLSLACYQLLCLMRDSSFIMKRTSLTIFVIYPLFLVMERNQCFILLDEGAVVWYDEVRSQTLA</sequence>
<evidence type="ECO:0000313" key="2">
    <source>
        <dbReference type="Proteomes" id="UP000499080"/>
    </source>
</evidence>
<comment type="caution">
    <text evidence="1">The sequence shown here is derived from an EMBL/GenBank/DDBJ whole genome shotgun (WGS) entry which is preliminary data.</text>
</comment>
<dbReference type="Proteomes" id="UP000499080">
    <property type="component" value="Unassembled WGS sequence"/>
</dbReference>
<dbReference type="AlphaFoldDB" id="A0A4Y2NPK8"/>
<gene>
    <name evidence="1" type="ORF">AVEN_141765_1</name>
</gene>
<keyword evidence="2" id="KW-1185">Reference proteome</keyword>
<proteinExistence type="predicted"/>